<dbReference type="Proteomes" id="UP000219799">
    <property type="component" value="Chromosome 5"/>
</dbReference>
<organism evidence="4 5">
    <name type="scientific">Plasmodium malariae</name>
    <dbReference type="NCBI Taxonomy" id="5858"/>
    <lineage>
        <taxon>Eukaryota</taxon>
        <taxon>Sar</taxon>
        <taxon>Alveolata</taxon>
        <taxon>Apicomplexa</taxon>
        <taxon>Aconoidasida</taxon>
        <taxon>Haemosporida</taxon>
        <taxon>Plasmodiidae</taxon>
        <taxon>Plasmodium</taxon>
        <taxon>Plasmodium (Plasmodium)</taxon>
    </lineage>
</organism>
<evidence type="ECO:0000313" key="4">
    <source>
        <dbReference type="EMBL" id="SBT74867.1"/>
    </source>
</evidence>
<dbReference type="AlphaFoldDB" id="A0A1C3KLJ6"/>
<reference evidence="4 5" key="1">
    <citation type="submission" date="2016-06" db="EMBL/GenBank/DDBJ databases">
        <authorList>
            <consortium name="Pathogen Informatics"/>
        </authorList>
    </citation>
    <scope>NUCLEOTIDE SEQUENCE [LARGE SCALE GENOMIC DNA]</scope>
    <source>
        <strain evidence="4">PmlGA01</strain>
    </source>
</reference>
<keyword evidence="3" id="KW-0732">Signal</keyword>
<gene>
    <name evidence="4" type="primary">PmlGA01_050009400</name>
    <name evidence="4" type="ORF">PMLGA01_050009400</name>
</gene>
<feature type="chain" id="PRO_5008677837" description="PH domain-containing protein" evidence="3">
    <location>
        <begin position="22"/>
        <end position="410"/>
    </location>
</feature>
<dbReference type="VEuPathDB" id="PlasmoDB:PmUG01_05020200"/>
<name>A0A1C3KLJ6_PLAMA</name>
<evidence type="ECO:0000256" key="3">
    <source>
        <dbReference type="SAM" id="SignalP"/>
    </source>
</evidence>
<feature type="coiled-coil region" evidence="1">
    <location>
        <begin position="102"/>
        <end position="140"/>
    </location>
</feature>
<feature type="signal peptide" evidence="3">
    <location>
        <begin position="1"/>
        <end position="21"/>
    </location>
</feature>
<proteinExistence type="predicted"/>
<evidence type="ECO:0000313" key="5">
    <source>
        <dbReference type="Proteomes" id="UP000219799"/>
    </source>
</evidence>
<sequence length="410" mass="47563">MILSRIFLLSLFFFLKNIINCQSFLPVSYATHQLYSFDKVTPHEIKRNLKNTVGNFIARKLKDIKSKFNSYKNYVHDGDMDNDNNNNGYNSNNNDIIKHDYNESLGEEVKSLLQQARNKRKLSKKIKESYERALKNLQKRKNINSGDYNDNDEKTSKILQHNLEQINYLNKKSNYLENRAEELKKYLKISTNQNYEQVNNCNISKTGKLKFVSSSNGLKHSIDNVEGKINNNGFTIFYKKKKKITYIWSVLELPIKLIGNVQQCFLFEYKNSNQIFCADNSLKSASWINALTEGSLCSNFGIKGVLVNINDINNKLMKMKKIDEDMVTVDIKSEDEGSTHVLVNGKEQKGEGNNNVINLNNIKKKMEEEKRSKKKEEEKEGRDEVAEDEETEDKLTEVQKEQDDNLINDE</sequence>
<feature type="compositionally biased region" description="Low complexity" evidence="2">
    <location>
        <begin position="351"/>
        <end position="361"/>
    </location>
</feature>
<evidence type="ECO:0008006" key="6">
    <source>
        <dbReference type="Google" id="ProtNLM"/>
    </source>
</evidence>
<keyword evidence="1" id="KW-0175">Coiled coil</keyword>
<feature type="compositionally biased region" description="Basic and acidic residues" evidence="2">
    <location>
        <begin position="364"/>
        <end position="384"/>
    </location>
</feature>
<evidence type="ECO:0000256" key="2">
    <source>
        <dbReference type="SAM" id="MobiDB-lite"/>
    </source>
</evidence>
<protein>
    <recommendedName>
        <fullName evidence="6">PH domain-containing protein</fullName>
    </recommendedName>
</protein>
<evidence type="ECO:0000256" key="1">
    <source>
        <dbReference type="SAM" id="Coils"/>
    </source>
</evidence>
<feature type="compositionally biased region" description="Basic and acidic residues" evidence="2">
    <location>
        <begin position="393"/>
        <end position="403"/>
    </location>
</feature>
<dbReference type="EMBL" id="LT594493">
    <property type="protein sequence ID" value="SBT74867.1"/>
    <property type="molecule type" value="Genomic_DNA"/>
</dbReference>
<accession>A0A1C3KLJ6</accession>
<feature type="region of interest" description="Disordered" evidence="2">
    <location>
        <begin position="344"/>
        <end position="410"/>
    </location>
</feature>